<dbReference type="OrthoDB" id="1726046at2759"/>
<dbReference type="Proteomes" id="UP000257109">
    <property type="component" value="Unassembled WGS sequence"/>
</dbReference>
<dbReference type="EMBL" id="QJKJ01006745">
    <property type="protein sequence ID" value="RDX85619.1"/>
    <property type="molecule type" value="Genomic_DNA"/>
</dbReference>
<protein>
    <submittedName>
        <fullName evidence="1">Mitochondrial protein</fullName>
    </submittedName>
</protein>
<evidence type="ECO:0000313" key="1">
    <source>
        <dbReference type="EMBL" id="RDX85619.1"/>
    </source>
</evidence>
<keyword evidence="2" id="KW-1185">Reference proteome</keyword>
<comment type="caution">
    <text evidence="1">The sequence shown here is derived from an EMBL/GenBank/DDBJ whole genome shotgun (WGS) entry which is preliminary data.</text>
</comment>
<dbReference type="PANTHER" id="PTHR11439">
    <property type="entry name" value="GAG-POL-RELATED RETROTRANSPOSON"/>
    <property type="match status" value="1"/>
</dbReference>
<gene>
    <name evidence="1" type="ORF">CR513_33159</name>
</gene>
<reference evidence="1" key="1">
    <citation type="submission" date="2018-05" db="EMBL/GenBank/DDBJ databases">
        <title>Draft genome of Mucuna pruriens seed.</title>
        <authorList>
            <person name="Nnadi N.E."/>
            <person name="Vos R."/>
            <person name="Hasami M.H."/>
            <person name="Devisetty U.K."/>
            <person name="Aguiy J.C."/>
        </authorList>
    </citation>
    <scope>NUCLEOTIDE SEQUENCE [LARGE SCALE GENOMIC DNA]</scope>
    <source>
        <strain evidence="1">JCA_2017</strain>
    </source>
</reference>
<feature type="non-terminal residue" evidence="1">
    <location>
        <position position="1"/>
    </location>
</feature>
<sequence>MEDTKSMSTLMHPFVVLSKDEEGMIRSLLYLTTSRPDTMFSICLCARFQSNIRESHLKAVKRSFRYLVSTINLSLFYKKTQDFRLDGYYNADYAGDKIERKDYKWRMSLYWTMSCVIGKQEA</sequence>
<accession>A0A371G4X7</accession>
<proteinExistence type="predicted"/>
<dbReference type="AlphaFoldDB" id="A0A371G4X7"/>
<name>A0A371G4X7_MUCPR</name>
<organism evidence="1 2">
    <name type="scientific">Mucuna pruriens</name>
    <name type="common">Velvet bean</name>
    <name type="synonym">Dolichos pruriens</name>
    <dbReference type="NCBI Taxonomy" id="157652"/>
    <lineage>
        <taxon>Eukaryota</taxon>
        <taxon>Viridiplantae</taxon>
        <taxon>Streptophyta</taxon>
        <taxon>Embryophyta</taxon>
        <taxon>Tracheophyta</taxon>
        <taxon>Spermatophyta</taxon>
        <taxon>Magnoliopsida</taxon>
        <taxon>eudicotyledons</taxon>
        <taxon>Gunneridae</taxon>
        <taxon>Pentapetalae</taxon>
        <taxon>rosids</taxon>
        <taxon>fabids</taxon>
        <taxon>Fabales</taxon>
        <taxon>Fabaceae</taxon>
        <taxon>Papilionoideae</taxon>
        <taxon>50 kb inversion clade</taxon>
        <taxon>NPAAA clade</taxon>
        <taxon>indigoferoid/millettioid clade</taxon>
        <taxon>Phaseoleae</taxon>
        <taxon>Mucuna</taxon>
    </lineage>
</organism>
<evidence type="ECO:0000313" key="2">
    <source>
        <dbReference type="Proteomes" id="UP000257109"/>
    </source>
</evidence>
<dbReference type="PANTHER" id="PTHR11439:SF442">
    <property type="entry name" value="CYSTEINE-RICH RLK (RECEPTOR-LIKE PROTEIN KINASE) 8"/>
    <property type="match status" value="1"/>
</dbReference>